<feature type="region of interest" description="Disordered" evidence="1">
    <location>
        <begin position="57"/>
        <end position="84"/>
    </location>
</feature>
<organism evidence="2 3">
    <name type="scientific">Byssothecium circinans</name>
    <dbReference type="NCBI Taxonomy" id="147558"/>
    <lineage>
        <taxon>Eukaryota</taxon>
        <taxon>Fungi</taxon>
        <taxon>Dikarya</taxon>
        <taxon>Ascomycota</taxon>
        <taxon>Pezizomycotina</taxon>
        <taxon>Dothideomycetes</taxon>
        <taxon>Pleosporomycetidae</taxon>
        <taxon>Pleosporales</taxon>
        <taxon>Massarineae</taxon>
        <taxon>Massarinaceae</taxon>
        <taxon>Byssothecium</taxon>
    </lineage>
</organism>
<sequence>MTTKKNYNNYSHNNGDTRDTAKRPNPHQRTLNPSIAQYSHFSLSSHPIPHLSLHPQKIPPTLHRVTHPPSEPVHTYTRESSKKERISVLPRLSIHQSRLAPYTDPIFAI</sequence>
<evidence type="ECO:0000313" key="3">
    <source>
        <dbReference type="Proteomes" id="UP000800035"/>
    </source>
</evidence>
<protein>
    <submittedName>
        <fullName evidence="2">Uncharacterized protein</fullName>
    </submittedName>
</protein>
<dbReference type="EMBL" id="ML976990">
    <property type="protein sequence ID" value="KAF1957134.1"/>
    <property type="molecule type" value="Genomic_DNA"/>
</dbReference>
<accession>A0A6A5TXS2</accession>
<name>A0A6A5TXS2_9PLEO</name>
<gene>
    <name evidence="2" type="ORF">CC80DRAFT_491952</name>
</gene>
<feature type="compositionally biased region" description="Polar residues" evidence="1">
    <location>
        <begin position="1"/>
        <end position="14"/>
    </location>
</feature>
<evidence type="ECO:0000313" key="2">
    <source>
        <dbReference type="EMBL" id="KAF1957134.1"/>
    </source>
</evidence>
<reference evidence="2" key="1">
    <citation type="journal article" date="2020" name="Stud. Mycol.">
        <title>101 Dothideomycetes genomes: a test case for predicting lifestyles and emergence of pathogens.</title>
        <authorList>
            <person name="Haridas S."/>
            <person name="Albert R."/>
            <person name="Binder M."/>
            <person name="Bloem J."/>
            <person name="Labutti K."/>
            <person name="Salamov A."/>
            <person name="Andreopoulos B."/>
            <person name="Baker S."/>
            <person name="Barry K."/>
            <person name="Bills G."/>
            <person name="Bluhm B."/>
            <person name="Cannon C."/>
            <person name="Castanera R."/>
            <person name="Culley D."/>
            <person name="Daum C."/>
            <person name="Ezra D."/>
            <person name="Gonzalez J."/>
            <person name="Henrissat B."/>
            <person name="Kuo A."/>
            <person name="Liang C."/>
            <person name="Lipzen A."/>
            <person name="Lutzoni F."/>
            <person name="Magnuson J."/>
            <person name="Mondo S."/>
            <person name="Nolan M."/>
            <person name="Ohm R."/>
            <person name="Pangilinan J."/>
            <person name="Park H.-J."/>
            <person name="Ramirez L."/>
            <person name="Alfaro M."/>
            <person name="Sun H."/>
            <person name="Tritt A."/>
            <person name="Yoshinaga Y."/>
            <person name="Zwiers L.-H."/>
            <person name="Turgeon B."/>
            <person name="Goodwin S."/>
            <person name="Spatafora J."/>
            <person name="Crous P."/>
            <person name="Grigoriev I."/>
        </authorList>
    </citation>
    <scope>NUCLEOTIDE SEQUENCE</scope>
    <source>
        <strain evidence="2">CBS 675.92</strain>
    </source>
</reference>
<evidence type="ECO:0000256" key="1">
    <source>
        <dbReference type="SAM" id="MobiDB-lite"/>
    </source>
</evidence>
<dbReference type="Proteomes" id="UP000800035">
    <property type="component" value="Unassembled WGS sequence"/>
</dbReference>
<feature type="region of interest" description="Disordered" evidence="1">
    <location>
        <begin position="1"/>
        <end position="31"/>
    </location>
</feature>
<proteinExistence type="predicted"/>
<dbReference type="AlphaFoldDB" id="A0A6A5TXS2"/>
<keyword evidence="3" id="KW-1185">Reference proteome</keyword>